<accession>A0A8E2WWM6</accession>
<dbReference type="AlphaFoldDB" id="W7IWH9"/>
<feature type="chain" id="PRO_5044489819" description="Secreted protein" evidence="2">
    <location>
        <begin position="28"/>
        <end position="73"/>
    </location>
</feature>
<dbReference type="OrthoDB" id="3637992at2"/>
<keyword evidence="1" id="KW-0472">Membrane</keyword>
<keyword evidence="1" id="KW-1133">Transmembrane helix</keyword>
<feature type="transmembrane region" description="Helical" evidence="1">
    <location>
        <begin position="50"/>
        <end position="71"/>
    </location>
</feature>
<proteinExistence type="predicted"/>
<dbReference type="Proteomes" id="UP000019277">
    <property type="component" value="Unassembled WGS sequence"/>
</dbReference>
<keyword evidence="2" id="KW-0732">Signal</keyword>
<evidence type="ECO:0000256" key="2">
    <source>
        <dbReference type="SAM" id="SignalP"/>
    </source>
</evidence>
<reference evidence="3 4" key="1">
    <citation type="journal article" date="2014" name="Genome Announc.">
        <title>Draft Genome Sequence of the Antitrypanosomally Active Sponge-Associated Bacterium Actinokineospora sp. Strain EG49.</title>
        <authorList>
            <person name="Harjes J."/>
            <person name="Ryu T."/>
            <person name="Abdelmohsen U.R."/>
            <person name="Moitinho-Silva L."/>
            <person name="Horn H."/>
            <person name="Ravasi T."/>
            <person name="Hentschel U."/>
        </authorList>
    </citation>
    <scope>NUCLEOTIDE SEQUENCE [LARGE SCALE GENOMIC DNA]</scope>
    <source>
        <strain evidence="3 4">EG49</strain>
    </source>
</reference>
<evidence type="ECO:0008006" key="5">
    <source>
        <dbReference type="Google" id="ProtNLM"/>
    </source>
</evidence>
<evidence type="ECO:0000256" key="1">
    <source>
        <dbReference type="SAM" id="Phobius"/>
    </source>
</evidence>
<dbReference type="EMBL" id="AYXG01000127">
    <property type="protein sequence ID" value="EWC61167.1"/>
    <property type="molecule type" value="Genomic_DNA"/>
</dbReference>
<gene>
    <name evidence="3" type="ORF">UO65_3533</name>
</gene>
<evidence type="ECO:0000313" key="3">
    <source>
        <dbReference type="EMBL" id="EWC61167.1"/>
    </source>
</evidence>
<keyword evidence="4" id="KW-1185">Reference proteome</keyword>
<name>W7IWH9_9PSEU</name>
<sequence>MKKVSRVLVTAIAAAALSVGTAGIAGADTAVTTQDNTSVWLLPGVDLGVLLAPTTAIPGALAPVFDLLRFIGG</sequence>
<dbReference type="STRING" id="909613.UO65_3533"/>
<evidence type="ECO:0000313" key="4">
    <source>
        <dbReference type="Proteomes" id="UP000019277"/>
    </source>
</evidence>
<dbReference type="RefSeq" id="WP_035283765.1">
    <property type="nucleotide sequence ID" value="NZ_AYXG01000127.1"/>
</dbReference>
<dbReference type="eggNOG" id="ENOG5031XBG">
    <property type="taxonomic scope" value="Bacteria"/>
</dbReference>
<comment type="caution">
    <text evidence="3">The sequence shown here is derived from an EMBL/GenBank/DDBJ whole genome shotgun (WGS) entry which is preliminary data.</text>
</comment>
<keyword evidence="1" id="KW-0812">Transmembrane</keyword>
<feature type="signal peptide" evidence="2">
    <location>
        <begin position="1"/>
        <end position="27"/>
    </location>
</feature>
<accession>W7IWH9</accession>
<protein>
    <recommendedName>
        <fullName evidence="5">Secreted protein</fullName>
    </recommendedName>
</protein>
<organism evidence="3 4">
    <name type="scientific">Actinokineospora spheciospongiae</name>
    <dbReference type="NCBI Taxonomy" id="909613"/>
    <lineage>
        <taxon>Bacteria</taxon>
        <taxon>Bacillati</taxon>
        <taxon>Actinomycetota</taxon>
        <taxon>Actinomycetes</taxon>
        <taxon>Pseudonocardiales</taxon>
        <taxon>Pseudonocardiaceae</taxon>
        <taxon>Actinokineospora</taxon>
    </lineage>
</organism>